<proteinExistence type="predicted"/>
<dbReference type="AlphaFoldDB" id="A0ABC9IH51"/>
<evidence type="ECO:0000313" key="2">
    <source>
        <dbReference type="EMBL" id="CDG12149.1"/>
    </source>
</evidence>
<evidence type="ECO:0000256" key="1">
    <source>
        <dbReference type="SAM" id="Phobius"/>
    </source>
</evidence>
<keyword evidence="1" id="KW-1133">Transmembrane helix</keyword>
<sequence length="96" mass="10983">MELIKLYLITEIVLIVIFILIISAIYKNAKKKGVRTYHIVMLFLIFPLAVFLDYCLQRQAILLDTAALKTTASYGLPMAIIFSLVLSITSRKKEFK</sequence>
<feature type="transmembrane region" description="Helical" evidence="1">
    <location>
        <begin position="72"/>
        <end position="90"/>
    </location>
</feature>
<accession>A0ABC9IH51</accession>
<dbReference type="EMBL" id="HG326223">
    <property type="protein sequence ID" value="CDG12149.1"/>
    <property type="molecule type" value="Genomic_DNA"/>
</dbReference>
<gene>
    <name evidence="2" type="ORF">SMDB11_1575</name>
</gene>
<keyword evidence="1" id="KW-0812">Transmembrane</keyword>
<keyword evidence="1" id="KW-0472">Membrane</keyword>
<reference evidence="3" key="2">
    <citation type="submission" date="2013-11" db="EMBL/GenBank/DDBJ databases">
        <title>Genome sequences of clinical and environmental isolates of Serratia marcescens.</title>
        <authorList>
            <person name="Iguchi A."/>
            <person name="Komatsu H."/>
            <person name="Nagaya Y."/>
            <person name="Ogura Y."/>
            <person name="Katsura K."/>
            <person name="Kurokawa K."/>
            <person name="Ooka T."/>
            <person name="Hattori M."/>
            <person name="Gotoh N."/>
            <person name="Thomson N."/>
            <person name="Hayashi T."/>
        </authorList>
    </citation>
    <scope>NUCLEOTIDE SEQUENCE [LARGE SCALE GENOMIC DNA]</scope>
    <source>
        <strain evidence="3">Db11</strain>
    </source>
</reference>
<dbReference type="GeneID" id="87004730"/>
<evidence type="ECO:0000313" key="3">
    <source>
        <dbReference type="Proteomes" id="UP000018979"/>
    </source>
</evidence>
<dbReference type="KEGG" id="smac:SMDB11_1575"/>
<name>A0ABC9IH51_SERMA</name>
<organism evidence="2 3">
    <name type="scientific">Serratia marcescens subsp. marcescens Db11</name>
    <dbReference type="NCBI Taxonomy" id="273526"/>
    <lineage>
        <taxon>Bacteria</taxon>
        <taxon>Pseudomonadati</taxon>
        <taxon>Pseudomonadota</taxon>
        <taxon>Gammaproteobacteria</taxon>
        <taxon>Enterobacterales</taxon>
        <taxon>Yersiniaceae</taxon>
        <taxon>Serratia</taxon>
    </lineage>
</organism>
<feature type="transmembrane region" description="Helical" evidence="1">
    <location>
        <begin position="6"/>
        <end position="26"/>
    </location>
</feature>
<feature type="transmembrane region" description="Helical" evidence="1">
    <location>
        <begin position="33"/>
        <end position="52"/>
    </location>
</feature>
<reference evidence="2 3" key="1">
    <citation type="submission" date="2013-06" db="EMBL/GenBank/DDBJ databases">
        <authorList>
            <person name="Aslett M."/>
        </authorList>
    </citation>
    <scope>NUCLEOTIDE SEQUENCE [LARGE SCALE GENOMIC DNA]</scope>
    <source>
        <strain evidence="2 3">Db11</strain>
    </source>
</reference>
<dbReference type="RefSeq" id="WP_025302735.1">
    <property type="nucleotide sequence ID" value="NZ_HG326223.1"/>
</dbReference>
<protein>
    <submittedName>
        <fullName evidence="2">Bacteriocin biosynthesis protein</fullName>
    </submittedName>
</protein>
<dbReference type="Proteomes" id="UP000018979">
    <property type="component" value="Chromosome I"/>
</dbReference>
<reference evidence="2 3" key="3">
    <citation type="journal article" date="2014" name="Genome Biol. Evol.">
        <title>Genome evolution and plasticity of Serratia marcescens, an important multidrug-resistant nosocomial pathogen.</title>
        <authorList>
            <person name="Iguchi A."/>
            <person name="Nagaya Y."/>
            <person name="Pradel E."/>
            <person name="Ooka T."/>
            <person name="Ogura Y."/>
            <person name="Katsura K."/>
            <person name="Kurokawa K."/>
            <person name="Oshima K."/>
            <person name="Hattori M."/>
            <person name="Parkhill J."/>
            <person name="Sebaihia M."/>
            <person name="Coulthurst S.J."/>
            <person name="Gotoh N."/>
            <person name="Thomson N.R."/>
            <person name="Ewbank J.J."/>
            <person name="Hayashi T."/>
        </authorList>
    </citation>
    <scope>NUCLEOTIDE SEQUENCE [LARGE SCALE GENOMIC DNA]</scope>
    <source>
        <strain evidence="2 3">Db11</strain>
    </source>
</reference>